<dbReference type="EMBL" id="AP024488">
    <property type="protein sequence ID" value="BCS94604.1"/>
    <property type="molecule type" value="Genomic_DNA"/>
</dbReference>
<dbReference type="InterPro" id="IPR021874">
    <property type="entry name" value="Phage_Mu_Gp27"/>
</dbReference>
<sequence>MGKKARKTGRGRPSSIDQLPEDLRLQLNADLRDRRKTQTEIVEGINEALQGRGERRLSKSAVNRYSLAIEEKGAMMREAREAANALVGGLEEQKGTDLGRALTEMVKTFAFDIVANGGEQNLDTLKDLALITQRVEKASKISLEREAVIRKEAIENAAETVEETAKQMGMDSDQASFWRERVLKGM</sequence>
<keyword evidence="2" id="KW-1185">Reference proteome</keyword>
<dbReference type="RefSeq" id="WP_236890910.1">
    <property type="nucleotide sequence ID" value="NZ_AP024488.1"/>
</dbReference>
<proteinExistence type="predicted"/>
<dbReference type="Pfam" id="PF11985">
    <property type="entry name" value="Phage_Mu_Gp27"/>
    <property type="match status" value="1"/>
</dbReference>
<protein>
    <recommendedName>
        <fullName evidence="3">DUF3486 family protein</fullName>
    </recommendedName>
</protein>
<gene>
    <name evidence="1" type="ORF">DSLASN_02360</name>
</gene>
<accession>A0ABN6EY78</accession>
<name>A0ABN6EY78_9BACT</name>
<evidence type="ECO:0008006" key="3">
    <source>
        <dbReference type="Google" id="ProtNLM"/>
    </source>
</evidence>
<evidence type="ECO:0000313" key="2">
    <source>
        <dbReference type="Proteomes" id="UP001320148"/>
    </source>
</evidence>
<reference evidence="1 2" key="1">
    <citation type="submission" date="2021-02" db="EMBL/GenBank/DDBJ databases">
        <title>Complete genome of Desulfoluna sp. strain ASN36.</title>
        <authorList>
            <person name="Takahashi A."/>
            <person name="Kojima H."/>
            <person name="Fukui M."/>
        </authorList>
    </citation>
    <scope>NUCLEOTIDE SEQUENCE [LARGE SCALE GENOMIC DNA]</scope>
    <source>
        <strain evidence="1 2">ASN36</strain>
    </source>
</reference>
<dbReference type="Proteomes" id="UP001320148">
    <property type="component" value="Chromosome"/>
</dbReference>
<evidence type="ECO:0000313" key="1">
    <source>
        <dbReference type="EMBL" id="BCS94604.1"/>
    </source>
</evidence>
<organism evidence="1 2">
    <name type="scientific">Desulfoluna limicola</name>
    <dbReference type="NCBI Taxonomy" id="2810562"/>
    <lineage>
        <taxon>Bacteria</taxon>
        <taxon>Pseudomonadati</taxon>
        <taxon>Thermodesulfobacteriota</taxon>
        <taxon>Desulfobacteria</taxon>
        <taxon>Desulfobacterales</taxon>
        <taxon>Desulfolunaceae</taxon>
        <taxon>Desulfoluna</taxon>
    </lineage>
</organism>